<feature type="chain" id="PRO_5044888048" evidence="5">
    <location>
        <begin position="25"/>
        <end position="1053"/>
    </location>
</feature>
<feature type="region of interest" description="Disordered" evidence="4">
    <location>
        <begin position="38"/>
        <end position="62"/>
    </location>
</feature>
<dbReference type="SUPFAM" id="SSF69360">
    <property type="entry name" value="Cell wall binding repeat"/>
    <property type="match status" value="4"/>
</dbReference>
<evidence type="ECO:0000313" key="7">
    <source>
        <dbReference type="EMBL" id="MBO3414940.1"/>
    </source>
</evidence>
<proteinExistence type="predicted"/>
<keyword evidence="5" id="KW-0732">Signal</keyword>
<reference evidence="7 8" key="1">
    <citation type="submission" date="2020-12" db="EMBL/GenBank/DDBJ databases">
        <title>Comparative genomics of Clostridium perfringens reveals patterns of host-associated phylogenetic clades and virulence factors.</title>
        <authorList>
            <person name="Smith A.H."/>
            <person name="Geier R."/>
        </authorList>
    </citation>
    <scope>NUCLEOTIDE SEQUENCE [LARGE SCALE GENOMIC DNA]</scope>
    <source>
        <strain evidence="7 8">CHD15829P</strain>
    </source>
</reference>
<dbReference type="Pfam" id="PF01520">
    <property type="entry name" value="Amidase_3"/>
    <property type="match status" value="1"/>
</dbReference>
<evidence type="ECO:0000256" key="2">
    <source>
        <dbReference type="ARBA" id="ARBA00022801"/>
    </source>
</evidence>
<feature type="repeat" description="Cell wall-binding" evidence="3">
    <location>
        <begin position="307"/>
        <end position="326"/>
    </location>
</feature>
<evidence type="ECO:0000256" key="1">
    <source>
        <dbReference type="ARBA" id="ARBA00022737"/>
    </source>
</evidence>
<dbReference type="Gene3D" id="3.40.630.40">
    <property type="entry name" value="Zn-dependent exopeptidases"/>
    <property type="match status" value="1"/>
</dbReference>
<dbReference type="Pfam" id="PF01473">
    <property type="entry name" value="Choline_bind_1"/>
    <property type="match status" value="8"/>
</dbReference>
<dbReference type="RefSeq" id="WP_061414872.1">
    <property type="nucleotide sequence ID" value="NZ_CATNXB010000009.1"/>
</dbReference>
<keyword evidence="1" id="KW-0677">Repeat</keyword>
<organism evidence="7 8">
    <name type="scientific">Clostridium perfringens</name>
    <dbReference type="NCBI Taxonomy" id="1502"/>
    <lineage>
        <taxon>Bacteria</taxon>
        <taxon>Bacillati</taxon>
        <taxon>Bacillota</taxon>
        <taxon>Clostridia</taxon>
        <taxon>Eubacteriales</taxon>
        <taxon>Clostridiaceae</taxon>
        <taxon>Clostridium</taxon>
    </lineage>
</organism>
<dbReference type="SUPFAM" id="SSF53187">
    <property type="entry name" value="Zn-dependent exopeptidases"/>
    <property type="match status" value="1"/>
</dbReference>
<dbReference type="Pfam" id="PF01832">
    <property type="entry name" value="Glucosaminidase"/>
    <property type="match status" value="1"/>
</dbReference>
<protein>
    <submittedName>
        <fullName evidence="7">N-acetylmuramoyl-L-alanine amidase</fullName>
    </submittedName>
</protein>
<accession>A0ABD4PLG2</accession>
<dbReference type="InterPro" id="IPR002508">
    <property type="entry name" value="MurNAc-LAA_cat"/>
</dbReference>
<feature type="repeat" description="Cell wall-binding" evidence="3">
    <location>
        <begin position="510"/>
        <end position="529"/>
    </location>
</feature>
<sequence length="1053" mass="119006">MKRIALIVAIALSTSLVGNLSVQASEVNLDQKDTVITEKKDDTDEGAAKEKDSKSLENNQDDISKEEIDINKDKNLYDKFETESSSNGIMLFAVQNVSNENIISDTKVTQKIAEEWAKSKGATDEFIGLASLYWKYAKDHGGANPAVAYAQSAKETGYGNFGGVIDATYHNPCGLKTRQGGDDNDPNAHFRFENWNQGVQAHLDHLALYAGANGYPRKDTYDPRHFEGICGKAKTVEELGGAWAPSASYGLEVLNLYDEMLVKASEIKDGWVQENNNWYYYENEQKVTGLKDIDGYTYYFDKDGVRQSGFIDINKNRYYFDENGKMHKGWKDIGDKSYYLDVNTGEMATGLRVLGGKTFYFNNDGVMSKGFTEIEGKTYYFNDLGRMHKGWLDIGDKSYYLDINTGEMATGLRVLGGKTFYFNNDGVMSKGFTEIEGKTYYFNDLGRMHKGWLDIEDKSYYLDVNTGEMATGFKVLGGKTFYFTNDGVMSKGIVEIEEEVYYFNDLGRMETGWIDLDNNKYYFDENGKAHKGFLELEGKKYYFNEKGIMQTGIVIVDGKTYYFNSAGEAITKGWFENDGKKYYLNEDGTLKVGLNNIDGDLYYFDTDGEMLSGWIDVDSKRYYFNENGKMHKGWKDIGDKSYYLDVNTGEMATGFKVLGGKTFYFTNDGVMSKGFVDIEGSTYYFNDLGRMEIGWLTLGVEKYYFNEDGKMQKGWSTIGNDKYYFNEDGRMHRGWKDICSKSYYLDINTGIMATGFRELGGQTFYFTNEGIMSKGWTEVKGDKYYFNDFGRMQKGWQRIEGKEYYFYPESGIMAKSTIIDGREIDENGVAKDLTKKLIVVDPGHNYGGDYGAESTIDGVTYKETELDMFIAVKLKNELEKQGYNVVLTRQIFERPMDDLNTSIAKRVDLANNLNAAAFISIHHDSSTSIMAKGATSFYSSWKSGLDNTDIVPGKDPNGYDWYDLSVDLTPTKEALVGKDLAKTIVDNLSSDVNYSNRKEHDRNLGVVKRTNMPSVLVECGFITNPEEAKKAADPNNQQKIAESIAKSVKQVIG</sequence>
<feature type="signal peptide" evidence="5">
    <location>
        <begin position="1"/>
        <end position="24"/>
    </location>
</feature>
<comment type="caution">
    <text evidence="7">The sequence shown here is derived from an EMBL/GenBank/DDBJ whole genome shotgun (WGS) entry which is preliminary data.</text>
</comment>
<gene>
    <name evidence="7" type="ORF">JJB78_00165</name>
</gene>
<feature type="repeat" description="Cell wall-binding" evidence="3">
    <location>
        <begin position="712"/>
        <end position="731"/>
    </location>
</feature>
<evidence type="ECO:0000256" key="5">
    <source>
        <dbReference type="SAM" id="SignalP"/>
    </source>
</evidence>
<dbReference type="SMART" id="SM00646">
    <property type="entry name" value="Ami_3"/>
    <property type="match status" value="1"/>
</dbReference>
<evidence type="ECO:0000259" key="6">
    <source>
        <dbReference type="SMART" id="SM00646"/>
    </source>
</evidence>
<dbReference type="GO" id="GO:0016787">
    <property type="term" value="F:hydrolase activity"/>
    <property type="evidence" value="ECO:0007669"/>
    <property type="project" value="UniProtKB-KW"/>
</dbReference>
<dbReference type="PANTHER" id="PTHR30404">
    <property type="entry name" value="N-ACETYLMURAMOYL-L-ALANINE AMIDASE"/>
    <property type="match status" value="1"/>
</dbReference>
<dbReference type="Pfam" id="PF19127">
    <property type="entry name" value="Choline_bind_3"/>
    <property type="match status" value="7"/>
</dbReference>
<dbReference type="Proteomes" id="UP000668358">
    <property type="component" value="Unassembled WGS sequence"/>
</dbReference>
<dbReference type="InterPro" id="IPR002901">
    <property type="entry name" value="MGlyc_endo_b_GlcNAc-like_dom"/>
</dbReference>
<keyword evidence="2" id="KW-0378">Hydrolase</keyword>
<feature type="domain" description="MurNAc-LAA" evidence="6">
    <location>
        <begin position="907"/>
        <end position="1049"/>
    </location>
</feature>
<dbReference type="CDD" id="cd02696">
    <property type="entry name" value="MurNAc-LAA"/>
    <property type="match status" value="1"/>
</dbReference>
<dbReference type="PANTHER" id="PTHR30404:SF0">
    <property type="entry name" value="N-ACETYLMURAMOYL-L-ALANINE AMIDASE AMIC"/>
    <property type="match status" value="1"/>
</dbReference>
<name>A0ABD4PLG2_CLOPF</name>
<dbReference type="EMBL" id="JAENRE010000001">
    <property type="protein sequence ID" value="MBO3414940.1"/>
    <property type="molecule type" value="Genomic_DNA"/>
</dbReference>
<dbReference type="AlphaFoldDB" id="A0ABD4PLG2"/>
<feature type="repeat" description="Cell wall-binding" evidence="3">
    <location>
        <begin position="287"/>
        <end position="306"/>
    </location>
</feature>
<dbReference type="InterPro" id="IPR018337">
    <property type="entry name" value="Cell_wall/Cho-bd_repeat"/>
</dbReference>
<evidence type="ECO:0000256" key="4">
    <source>
        <dbReference type="SAM" id="MobiDB-lite"/>
    </source>
</evidence>
<dbReference type="Gene3D" id="2.10.270.10">
    <property type="entry name" value="Cholin Binding"/>
    <property type="match status" value="8"/>
</dbReference>
<dbReference type="InterPro" id="IPR050695">
    <property type="entry name" value="N-acetylmuramoyl_amidase_3"/>
</dbReference>
<dbReference type="PROSITE" id="PS51170">
    <property type="entry name" value="CW"/>
    <property type="match status" value="6"/>
</dbReference>
<feature type="repeat" description="Cell wall-binding" evidence="3">
    <location>
        <begin position="611"/>
        <end position="630"/>
    </location>
</feature>
<evidence type="ECO:0000256" key="3">
    <source>
        <dbReference type="PROSITE-ProRule" id="PRU00591"/>
    </source>
</evidence>
<evidence type="ECO:0000313" key="8">
    <source>
        <dbReference type="Proteomes" id="UP000668358"/>
    </source>
</evidence>
<feature type="repeat" description="Cell wall-binding" evidence="3">
    <location>
        <begin position="571"/>
        <end position="590"/>
    </location>
</feature>
<feature type="compositionally biased region" description="Basic and acidic residues" evidence="4">
    <location>
        <begin position="38"/>
        <end position="55"/>
    </location>
</feature>